<comment type="caution">
    <text evidence="2">The sequence shown here is derived from an EMBL/GenBank/DDBJ whole genome shotgun (WGS) entry which is preliminary data.</text>
</comment>
<name>A0AAW1XBC2_RUBAR</name>
<dbReference type="Pfam" id="PF08538">
    <property type="entry name" value="DUF1749"/>
    <property type="match status" value="1"/>
</dbReference>
<dbReference type="Gene3D" id="3.40.50.1820">
    <property type="entry name" value="alpha/beta hydrolase"/>
    <property type="match status" value="1"/>
</dbReference>
<evidence type="ECO:0000313" key="2">
    <source>
        <dbReference type="EMBL" id="KAK9933479.1"/>
    </source>
</evidence>
<proteinExistence type="predicted"/>
<feature type="region of interest" description="Disordered" evidence="1">
    <location>
        <begin position="1"/>
        <end position="24"/>
    </location>
</feature>
<dbReference type="InterPro" id="IPR013744">
    <property type="entry name" value="SidJ"/>
</dbReference>
<accession>A0AAW1XBC2</accession>
<dbReference type="PANTHER" id="PTHR31591:SF1">
    <property type="entry name" value="UPF0613 PROTEIN PB24D3.06C"/>
    <property type="match status" value="1"/>
</dbReference>
<dbReference type="EMBL" id="JBEDUW010000004">
    <property type="protein sequence ID" value="KAK9933479.1"/>
    <property type="molecule type" value="Genomic_DNA"/>
</dbReference>
<dbReference type="AlphaFoldDB" id="A0AAW1XBC2"/>
<protein>
    <submittedName>
        <fullName evidence="2">Uncharacterized protein</fullName>
    </submittedName>
</protein>
<sequence length="202" mass="22068">MNPSVSSSSSTSSPSSGSWFSGVVRGRSDRAGSVKMGSDSASGGSGDFSGPVVRKNQFRGVLFKYGPKPIQVAFKTGDYRQQVIFIGGLTDGFLATEYLEPLAIALDKEKWSLVQLLMSSSYNGYGTSSLKQDAMEVDQLISYFINKEILRELYCLAIVLAARTLYIIYAPMLHALEQSRAAILQAPVSDRDTEQLFLKQLL</sequence>
<evidence type="ECO:0000256" key="1">
    <source>
        <dbReference type="SAM" id="MobiDB-lite"/>
    </source>
</evidence>
<dbReference type="InterPro" id="IPR029058">
    <property type="entry name" value="AB_hydrolase_fold"/>
</dbReference>
<gene>
    <name evidence="2" type="ORF">M0R45_020676</name>
</gene>
<dbReference type="PANTHER" id="PTHR31591">
    <property type="entry name" value="UPF0613 PROTEIN PB24D3.06C"/>
    <property type="match status" value="1"/>
</dbReference>
<dbReference type="Proteomes" id="UP001457282">
    <property type="component" value="Unassembled WGS sequence"/>
</dbReference>
<organism evidence="2 3">
    <name type="scientific">Rubus argutus</name>
    <name type="common">Southern blackberry</name>
    <dbReference type="NCBI Taxonomy" id="59490"/>
    <lineage>
        <taxon>Eukaryota</taxon>
        <taxon>Viridiplantae</taxon>
        <taxon>Streptophyta</taxon>
        <taxon>Embryophyta</taxon>
        <taxon>Tracheophyta</taxon>
        <taxon>Spermatophyta</taxon>
        <taxon>Magnoliopsida</taxon>
        <taxon>eudicotyledons</taxon>
        <taxon>Gunneridae</taxon>
        <taxon>Pentapetalae</taxon>
        <taxon>rosids</taxon>
        <taxon>fabids</taxon>
        <taxon>Rosales</taxon>
        <taxon>Rosaceae</taxon>
        <taxon>Rosoideae</taxon>
        <taxon>Rosoideae incertae sedis</taxon>
        <taxon>Rubus</taxon>
    </lineage>
</organism>
<keyword evidence="3" id="KW-1185">Reference proteome</keyword>
<feature type="compositionally biased region" description="Low complexity" evidence="1">
    <location>
        <begin position="1"/>
        <end position="21"/>
    </location>
</feature>
<reference evidence="2 3" key="1">
    <citation type="journal article" date="2023" name="G3 (Bethesda)">
        <title>A chromosome-length genome assembly and annotation of blackberry (Rubus argutus, cv. 'Hillquist').</title>
        <authorList>
            <person name="Bruna T."/>
            <person name="Aryal R."/>
            <person name="Dudchenko O."/>
            <person name="Sargent D.J."/>
            <person name="Mead D."/>
            <person name="Buti M."/>
            <person name="Cavallini A."/>
            <person name="Hytonen T."/>
            <person name="Andres J."/>
            <person name="Pham M."/>
            <person name="Weisz D."/>
            <person name="Mascagni F."/>
            <person name="Usai G."/>
            <person name="Natali L."/>
            <person name="Bassil N."/>
            <person name="Fernandez G.E."/>
            <person name="Lomsadze A."/>
            <person name="Armour M."/>
            <person name="Olukolu B."/>
            <person name="Poorten T."/>
            <person name="Britton C."/>
            <person name="Davik J."/>
            <person name="Ashrafi H."/>
            <person name="Aiden E.L."/>
            <person name="Borodovsky M."/>
            <person name="Worthington M."/>
        </authorList>
    </citation>
    <scope>NUCLEOTIDE SEQUENCE [LARGE SCALE GENOMIC DNA]</scope>
    <source>
        <strain evidence="2">PI 553951</strain>
    </source>
</reference>
<evidence type="ECO:0000313" key="3">
    <source>
        <dbReference type="Proteomes" id="UP001457282"/>
    </source>
</evidence>